<comment type="caution">
    <text evidence="4">The sequence shown here is derived from an EMBL/GenBank/DDBJ whole genome shotgun (WGS) entry which is preliminary data.</text>
</comment>
<evidence type="ECO:0000313" key="5">
    <source>
        <dbReference type="Proteomes" id="UP001310022"/>
    </source>
</evidence>
<organism evidence="4 5">
    <name type="scientific">Persicobacter diffluens</name>
    <dbReference type="NCBI Taxonomy" id="981"/>
    <lineage>
        <taxon>Bacteria</taxon>
        <taxon>Pseudomonadati</taxon>
        <taxon>Bacteroidota</taxon>
        <taxon>Cytophagia</taxon>
        <taxon>Cytophagales</taxon>
        <taxon>Persicobacteraceae</taxon>
        <taxon>Persicobacter</taxon>
    </lineage>
</organism>
<evidence type="ECO:0000256" key="1">
    <source>
        <dbReference type="ARBA" id="ARBA00022679"/>
    </source>
</evidence>
<dbReference type="InterPro" id="IPR029056">
    <property type="entry name" value="Ribokinase-like"/>
</dbReference>
<protein>
    <submittedName>
        <fullName evidence="4">Adenosine kinase</fullName>
    </submittedName>
</protein>
<keyword evidence="2 4" id="KW-0418">Kinase</keyword>
<dbReference type="PANTHER" id="PTHR10584:SF166">
    <property type="entry name" value="RIBOKINASE"/>
    <property type="match status" value="1"/>
</dbReference>
<dbReference type="EMBL" id="BQKE01000005">
    <property type="protein sequence ID" value="GJM64505.1"/>
    <property type="molecule type" value="Genomic_DNA"/>
</dbReference>
<proteinExistence type="predicted"/>
<dbReference type="InterPro" id="IPR011611">
    <property type="entry name" value="PfkB_dom"/>
</dbReference>
<name>A0AAN4W5K0_9BACT</name>
<dbReference type="Gene3D" id="3.40.1190.20">
    <property type="match status" value="1"/>
</dbReference>
<feature type="domain" description="Carbohydrate kinase PfkB" evidence="3">
    <location>
        <begin position="36"/>
        <end position="316"/>
    </location>
</feature>
<evidence type="ECO:0000256" key="2">
    <source>
        <dbReference type="ARBA" id="ARBA00022777"/>
    </source>
</evidence>
<keyword evidence="5" id="KW-1185">Reference proteome</keyword>
<gene>
    <name evidence="4" type="ORF">PEDI_50570</name>
</gene>
<dbReference type="AlphaFoldDB" id="A0AAN4W5K0"/>
<dbReference type="GO" id="GO:0016301">
    <property type="term" value="F:kinase activity"/>
    <property type="evidence" value="ECO:0007669"/>
    <property type="project" value="UniProtKB-KW"/>
</dbReference>
<dbReference type="GO" id="GO:0005829">
    <property type="term" value="C:cytosol"/>
    <property type="evidence" value="ECO:0007669"/>
    <property type="project" value="TreeGrafter"/>
</dbReference>
<dbReference type="RefSeq" id="WP_338239565.1">
    <property type="nucleotide sequence ID" value="NZ_BQKE01000005.1"/>
</dbReference>
<reference evidence="4 5" key="1">
    <citation type="submission" date="2021-12" db="EMBL/GenBank/DDBJ databases">
        <title>Genome sequencing of bacteria with rrn-lacking chromosome and rrn-plasmid.</title>
        <authorList>
            <person name="Anda M."/>
            <person name="Iwasaki W."/>
        </authorList>
    </citation>
    <scope>NUCLEOTIDE SEQUENCE [LARGE SCALE GENOMIC DNA]</scope>
    <source>
        <strain evidence="4 5">NBRC 15940</strain>
    </source>
</reference>
<dbReference type="Pfam" id="PF00294">
    <property type="entry name" value="PfkB"/>
    <property type="match status" value="1"/>
</dbReference>
<evidence type="ECO:0000259" key="3">
    <source>
        <dbReference type="Pfam" id="PF00294"/>
    </source>
</evidence>
<dbReference type="PANTHER" id="PTHR10584">
    <property type="entry name" value="SUGAR KINASE"/>
    <property type="match status" value="1"/>
</dbReference>
<dbReference type="Proteomes" id="UP001310022">
    <property type="component" value="Unassembled WGS sequence"/>
</dbReference>
<evidence type="ECO:0000313" key="4">
    <source>
        <dbReference type="EMBL" id="GJM64505.1"/>
    </source>
</evidence>
<dbReference type="SUPFAM" id="SSF53613">
    <property type="entry name" value="Ribokinase-like"/>
    <property type="match status" value="1"/>
</dbReference>
<accession>A0AAN4W5K0</accession>
<keyword evidence="1" id="KW-0808">Transferase</keyword>
<sequence>MEKSGITAAGNWIVDKTKVIDDFPPQDGLANILNETAANGGSPYNILKDLYQLGAEFPLQGIGTIGNDDAGQFIIEDCARHAIDSQYLKTVPEVGTSFTDVMTSKATGRRTFFHYRGANAVLDQDHFPVDLLDCKIFHLGYLLLLDKLDQIDVDGKTGASKILQAVQQKGIKTAVDIVSENSDRFQQVVIPSLPFVDYLFVNEYEASKITGVNADPTDLESMFAASQALLDAGVKEIVFLHASDGAVALTKSGERFVQGRIQYPKELIKGASGAGDAFAAGVLYGLHEGFSIEKCLQLGVGTAASSLSEPTCSDSVLKANEALALGEKYGYLNW</sequence>